<reference evidence="2" key="1">
    <citation type="journal article" date="2019" name="Int. J. Syst. Evol. Microbiol.">
        <title>The Global Catalogue of Microorganisms (GCM) 10K type strain sequencing project: providing services to taxonomists for standard genome sequencing and annotation.</title>
        <authorList>
            <consortium name="The Broad Institute Genomics Platform"/>
            <consortium name="The Broad Institute Genome Sequencing Center for Infectious Disease"/>
            <person name="Wu L."/>
            <person name="Ma J."/>
        </authorList>
    </citation>
    <scope>NUCLEOTIDE SEQUENCE [LARGE SCALE GENOMIC DNA]</scope>
    <source>
        <strain evidence="2">DT43</strain>
    </source>
</reference>
<dbReference type="Proteomes" id="UP001596012">
    <property type="component" value="Unassembled WGS sequence"/>
</dbReference>
<evidence type="ECO:0000313" key="1">
    <source>
        <dbReference type="EMBL" id="MFC4471780.1"/>
    </source>
</evidence>
<keyword evidence="2" id="KW-1185">Reference proteome</keyword>
<gene>
    <name evidence="1" type="ORF">ACFPH6_46090</name>
</gene>
<organism evidence="1 2">
    <name type="scientific">Streptomyces xiangluensis</name>
    <dbReference type="NCBI Taxonomy" id="2665720"/>
    <lineage>
        <taxon>Bacteria</taxon>
        <taxon>Bacillati</taxon>
        <taxon>Actinomycetota</taxon>
        <taxon>Actinomycetes</taxon>
        <taxon>Kitasatosporales</taxon>
        <taxon>Streptomycetaceae</taxon>
        <taxon>Streptomyces</taxon>
    </lineage>
</organism>
<dbReference type="RefSeq" id="WP_386354432.1">
    <property type="nucleotide sequence ID" value="NZ_JBHSFG010000098.1"/>
</dbReference>
<protein>
    <submittedName>
        <fullName evidence="1">Uncharacterized protein</fullName>
    </submittedName>
</protein>
<dbReference type="EMBL" id="JBHSFG010000098">
    <property type="protein sequence ID" value="MFC4471780.1"/>
    <property type="molecule type" value="Genomic_DNA"/>
</dbReference>
<accession>A0ABV8Z488</accession>
<comment type="caution">
    <text evidence="1">The sequence shown here is derived from an EMBL/GenBank/DDBJ whole genome shotgun (WGS) entry which is preliminary data.</text>
</comment>
<sequence>MLQPEDVGRACGRTTLLRDPAAVIDRRTSQLGHLLEFTSYCQRLVDPEQGQKLLIFSTVPGSPSHEKLRSLAPAGA</sequence>
<evidence type="ECO:0000313" key="2">
    <source>
        <dbReference type="Proteomes" id="UP001596012"/>
    </source>
</evidence>
<proteinExistence type="predicted"/>
<name>A0ABV8Z488_9ACTN</name>